<keyword evidence="3" id="KW-0663">Pyridoxal phosphate</keyword>
<dbReference type="PANTHER" id="PTHR11825">
    <property type="entry name" value="SUBGROUP IIII AMINOTRANSFERASE"/>
    <property type="match status" value="1"/>
</dbReference>
<dbReference type="GO" id="GO:0009099">
    <property type="term" value="P:L-valine biosynthetic process"/>
    <property type="evidence" value="ECO:0007669"/>
    <property type="project" value="TreeGrafter"/>
</dbReference>
<dbReference type="InterPro" id="IPR043131">
    <property type="entry name" value="BCAT-like_N"/>
</dbReference>
<comment type="cofactor">
    <cofactor evidence="1">
        <name>pyridoxal 5'-phosphate</name>
        <dbReference type="ChEBI" id="CHEBI:597326"/>
    </cofactor>
</comment>
<evidence type="ECO:0000256" key="2">
    <source>
        <dbReference type="ARBA" id="ARBA00009320"/>
    </source>
</evidence>
<dbReference type="InterPro" id="IPR005786">
    <property type="entry name" value="B_amino_transII"/>
</dbReference>
<gene>
    <name evidence="5" type="ORF">BSL78_14399</name>
</gene>
<comment type="similarity">
    <text evidence="2">Belongs to the class-IV pyridoxal-phosphate-dependent aminotransferase family.</text>
</comment>
<evidence type="ECO:0000256" key="3">
    <source>
        <dbReference type="ARBA" id="ARBA00022898"/>
    </source>
</evidence>
<dbReference type="OrthoDB" id="1732691at2759"/>
<keyword evidence="5" id="KW-0032">Aminotransferase</keyword>
<dbReference type="GO" id="GO:0009098">
    <property type="term" value="P:L-leucine biosynthetic process"/>
    <property type="evidence" value="ECO:0007669"/>
    <property type="project" value="TreeGrafter"/>
</dbReference>
<evidence type="ECO:0000313" key="6">
    <source>
        <dbReference type="Proteomes" id="UP000230750"/>
    </source>
</evidence>
<dbReference type="GO" id="GO:0005739">
    <property type="term" value="C:mitochondrion"/>
    <property type="evidence" value="ECO:0007669"/>
    <property type="project" value="TreeGrafter"/>
</dbReference>
<dbReference type="Proteomes" id="UP000230750">
    <property type="component" value="Unassembled WGS sequence"/>
</dbReference>
<comment type="caution">
    <text evidence="5">The sequence shown here is derived from an EMBL/GenBank/DDBJ whole genome shotgun (WGS) entry which is preliminary data.</text>
</comment>
<dbReference type="EMBL" id="MRZV01000505">
    <property type="protein sequence ID" value="PIK48738.1"/>
    <property type="molecule type" value="Genomic_DNA"/>
</dbReference>
<protein>
    <submittedName>
        <fullName evidence="5">Branched-chain-amino-acid aminotransferase, mitochondrial</fullName>
    </submittedName>
</protein>
<name>A0A2G8KLB8_STIJA</name>
<dbReference type="GO" id="GO:0004084">
    <property type="term" value="F:branched-chain-amino-acid transaminase activity"/>
    <property type="evidence" value="ECO:0007669"/>
    <property type="project" value="InterPro"/>
</dbReference>
<accession>A0A2G8KLB8</accession>
<evidence type="ECO:0000313" key="5">
    <source>
        <dbReference type="EMBL" id="PIK48738.1"/>
    </source>
</evidence>
<dbReference type="STRING" id="307972.A0A2G8KLB8"/>
<reference evidence="5 6" key="1">
    <citation type="journal article" date="2017" name="PLoS Biol.">
        <title>The sea cucumber genome provides insights into morphological evolution and visceral regeneration.</title>
        <authorList>
            <person name="Zhang X."/>
            <person name="Sun L."/>
            <person name="Yuan J."/>
            <person name="Sun Y."/>
            <person name="Gao Y."/>
            <person name="Zhang L."/>
            <person name="Li S."/>
            <person name="Dai H."/>
            <person name="Hamel J.F."/>
            <person name="Liu C."/>
            <person name="Yu Y."/>
            <person name="Liu S."/>
            <person name="Lin W."/>
            <person name="Guo K."/>
            <person name="Jin S."/>
            <person name="Xu P."/>
            <person name="Storey K.B."/>
            <person name="Huan P."/>
            <person name="Zhang T."/>
            <person name="Zhou Y."/>
            <person name="Zhang J."/>
            <person name="Lin C."/>
            <person name="Li X."/>
            <person name="Xing L."/>
            <person name="Huo D."/>
            <person name="Sun M."/>
            <person name="Wang L."/>
            <person name="Mercier A."/>
            <person name="Li F."/>
            <person name="Yang H."/>
            <person name="Xiang J."/>
        </authorList>
    </citation>
    <scope>NUCLEOTIDE SEQUENCE [LARGE SCALE GENOMIC DNA]</scope>
    <source>
        <strain evidence="5">Shaxun</strain>
        <tissue evidence="5">Muscle</tissue>
    </source>
</reference>
<feature type="non-terminal residue" evidence="5">
    <location>
        <position position="1"/>
    </location>
</feature>
<feature type="region of interest" description="Disordered" evidence="4">
    <location>
        <begin position="171"/>
        <end position="192"/>
    </location>
</feature>
<dbReference type="InterPro" id="IPR036038">
    <property type="entry name" value="Aminotransferase-like"/>
</dbReference>
<dbReference type="Gene3D" id="3.30.470.10">
    <property type="match status" value="1"/>
</dbReference>
<dbReference type="PANTHER" id="PTHR11825:SF44">
    <property type="entry name" value="BRANCHED-CHAIN-AMINO-ACID AMINOTRANSFERASE"/>
    <property type="match status" value="1"/>
</dbReference>
<evidence type="ECO:0000256" key="1">
    <source>
        <dbReference type="ARBA" id="ARBA00001933"/>
    </source>
</evidence>
<sequence>IPTVLKSFKVPQLALPLVRCFNSHDGHDGSFKFSDLNIQLTRHHRPKPDYGKLMFGKNFSDHMFEVQWSKENGWEEPRIAPLHNLSLHPAATSLQYAIELKRAPAVRSSPSGGHPLPPDWLDAPPLSYRSASRQNMKECPSIFRYANVELFATGRGPQNDKFVQASSVIQDETDETAGPSSSTSNTSMVESPVGIKKYTKQIYTKTGELIRNHPEA</sequence>
<evidence type="ECO:0000256" key="4">
    <source>
        <dbReference type="SAM" id="MobiDB-lite"/>
    </source>
</evidence>
<keyword evidence="6" id="KW-1185">Reference proteome</keyword>
<dbReference type="AlphaFoldDB" id="A0A2G8KLB8"/>
<keyword evidence="5" id="KW-0808">Transferase</keyword>
<organism evidence="5 6">
    <name type="scientific">Stichopus japonicus</name>
    <name type="common">Sea cucumber</name>
    <dbReference type="NCBI Taxonomy" id="307972"/>
    <lineage>
        <taxon>Eukaryota</taxon>
        <taxon>Metazoa</taxon>
        <taxon>Echinodermata</taxon>
        <taxon>Eleutherozoa</taxon>
        <taxon>Echinozoa</taxon>
        <taxon>Holothuroidea</taxon>
        <taxon>Aspidochirotacea</taxon>
        <taxon>Aspidochirotida</taxon>
        <taxon>Stichopodidae</taxon>
        <taxon>Apostichopus</taxon>
    </lineage>
</organism>
<dbReference type="SUPFAM" id="SSF56752">
    <property type="entry name" value="D-aminoacid aminotransferase-like PLP-dependent enzymes"/>
    <property type="match status" value="1"/>
</dbReference>
<proteinExistence type="inferred from homology"/>